<feature type="transmembrane region" description="Helical" evidence="8">
    <location>
        <begin position="228"/>
        <end position="246"/>
    </location>
</feature>
<evidence type="ECO:0000256" key="6">
    <source>
        <dbReference type="ARBA" id="ARBA00022989"/>
    </source>
</evidence>
<keyword evidence="3" id="KW-0813">Transport</keyword>
<keyword evidence="7 8" id="KW-0472">Membrane</keyword>
<evidence type="ECO:0000313" key="10">
    <source>
        <dbReference type="Proteomes" id="UP001549047"/>
    </source>
</evidence>
<dbReference type="InterPro" id="IPR002781">
    <property type="entry name" value="TM_pro_TauE-like"/>
</dbReference>
<name>A0ABV2ITQ9_9HYPH</name>
<feature type="transmembrane region" description="Helical" evidence="8">
    <location>
        <begin position="169"/>
        <end position="186"/>
    </location>
</feature>
<organism evidence="9 10">
    <name type="scientific">Rhizobium aquaticum</name>
    <dbReference type="NCBI Taxonomy" id="1549636"/>
    <lineage>
        <taxon>Bacteria</taxon>
        <taxon>Pseudomonadati</taxon>
        <taxon>Pseudomonadota</taxon>
        <taxon>Alphaproteobacteria</taxon>
        <taxon>Hyphomicrobiales</taxon>
        <taxon>Rhizobiaceae</taxon>
        <taxon>Rhizobium/Agrobacterium group</taxon>
        <taxon>Rhizobium</taxon>
    </lineage>
</organism>
<feature type="transmembrane region" description="Helical" evidence="8">
    <location>
        <begin position="99"/>
        <end position="120"/>
    </location>
</feature>
<comment type="caution">
    <text evidence="9">The sequence shown here is derived from an EMBL/GenBank/DDBJ whole genome shotgun (WGS) entry which is preliminary data.</text>
</comment>
<evidence type="ECO:0000256" key="8">
    <source>
        <dbReference type="RuleBase" id="RU363041"/>
    </source>
</evidence>
<protein>
    <recommendedName>
        <fullName evidence="8">Probable membrane transporter protein</fullName>
    </recommendedName>
</protein>
<feature type="transmembrane region" description="Helical" evidence="8">
    <location>
        <begin position="198"/>
        <end position="216"/>
    </location>
</feature>
<evidence type="ECO:0000256" key="7">
    <source>
        <dbReference type="ARBA" id="ARBA00023136"/>
    </source>
</evidence>
<keyword evidence="4 8" id="KW-1003">Cell membrane</keyword>
<keyword evidence="10" id="KW-1185">Reference proteome</keyword>
<dbReference type="RefSeq" id="WP_354554275.1">
    <property type="nucleotide sequence ID" value="NZ_JBEPMB010000001.1"/>
</dbReference>
<dbReference type="Proteomes" id="UP001549047">
    <property type="component" value="Unassembled WGS sequence"/>
</dbReference>
<accession>A0ABV2ITQ9</accession>
<sequence length="257" mass="27737">MELLHNPAFLVAAFFAVGIAGLSKGGFAGAGIIATPILALVMPPVEAAALMLPILLVQDAYSLWTYRGTIDWRNIAILLPAAVVGIAVGYFLAAYMSEFIISAVIGVSSTVFAIRSLFFAKAELAPAKKADVPAGIFWGAIAGFTSMILHAGGPPFQIYVQPQKLERDLFIGTSTLFFAAVNWIKVPPYLMLGELNVDILKVSLTLAPLALITTYFGVKLVRRFSTESFYKIINVLLLLVGLKMMWSAGVDIVRFYA</sequence>
<dbReference type="InterPro" id="IPR052017">
    <property type="entry name" value="TSUP"/>
</dbReference>
<evidence type="ECO:0000256" key="2">
    <source>
        <dbReference type="ARBA" id="ARBA00009142"/>
    </source>
</evidence>
<proteinExistence type="inferred from homology"/>
<keyword evidence="6 8" id="KW-1133">Transmembrane helix</keyword>
<comment type="subcellular location">
    <subcellularLocation>
        <location evidence="1 8">Cell membrane</location>
        <topology evidence="1 8">Multi-pass membrane protein</topology>
    </subcellularLocation>
</comment>
<dbReference type="Pfam" id="PF01925">
    <property type="entry name" value="TauE"/>
    <property type="match status" value="1"/>
</dbReference>
<gene>
    <name evidence="9" type="ORF">ABID16_000180</name>
</gene>
<dbReference type="PANTHER" id="PTHR30269">
    <property type="entry name" value="TRANSMEMBRANE PROTEIN YFCA"/>
    <property type="match status" value="1"/>
</dbReference>
<dbReference type="EMBL" id="JBEPMB010000001">
    <property type="protein sequence ID" value="MET3611875.1"/>
    <property type="molecule type" value="Genomic_DNA"/>
</dbReference>
<feature type="transmembrane region" description="Helical" evidence="8">
    <location>
        <begin position="132"/>
        <end position="149"/>
    </location>
</feature>
<feature type="transmembrane region" description="Helical" evidence="8">
    <location>
        <begin position="33"/>
        <end position="55"/>
    </location>
</feature>
<evidence type="ECO:0000256" key="3">
    <source>
        <dbReference type="ARBA" id="ARBA00022448"/>
    </source>
</evidence>
<comment type="similarity">
    <text evidence="2 8">Belongs to the 4-toluene sulfonate uptake permease (TSUP) (TC 2.A.102) family.</text>
</comment>
<evidence type="ECO:0000256" key="1">
    <source>
        <dbReference type="ARBA" id="ARBA00004651"/>
    </source>
</evidence>
<evidence type="ECO:0000256" key="5">
    <source>
        <dbReference type="ARBA" id="ARBA00022692"/>
    </source>
</evidence>
<reference evidence="9 10" key="1">
    <citation type="submission" date="2024-06" db="EMBL/GenBank/DDBJ databases">
        <title>Genomic Encyclopedia of Type Strains, Phase IV (KMG-IV): sequencing the most valuable type-strain genomes for metagenomic binning, comparative biology and taxonomic classification.</title>
        <authorList>
            <person name="Goeker M."/>
        </authorList>
    </citation>
    <scope>NUCLEOTIDE SEQUENCE [LARGE SCALE GENOMIC DNA]</scope>
    <source>
        <strain evidence="9 10">DSM 29780</strain>
    </source>
</reference>
<feature type="transmembrane region" description="Helical" evidence="8">
    <location>
        <begin position="75"/>
        <end position="93"/>
    </location>
</feature>
<evidence type="ECO:0000256" key="4">
    <source>
        <dbReference type="ARBA" id="ARBA00022475"/>
    </source>
</evidence>
<dbReference type="PANTHER" id="PTHR30269:SF37">
    <property type="entry name" value="MEMBRANE TRANSPORTER PROTEIN"/>
    <property type="match status" value="1"/>
</dbReference>
<keyword evidence="5 8" id="KW-0812">Transmembrane</keyword>
<evidence type="ECO:0000313" key="9">
    <source>
        <dbReference type="EMBL" id="MET3611875.1"/>
    </source>
</evidence>